<proteinExistence type="predicted"/>
<dbReference type="InterPro" id="IPR057566">
    <property type="entry name" value="TPR_TTI1_N"/>
</dbReference>
<dbReference type="GO" id="GO:0005737">
    <property type="term" value="C:cytoplasm"/>
    <property type="evidence" value="ECO:0007669"/>
    <property type="project" value="TreeGrafter"/>
</dbReference>
<feature type="compositionally biased region" description="Basic and acidic residues" evidence="1">
    <location>
        <begin position="877"/>
        <end position="897"/>
    </location>
</feature>
<dbReference type="PANTHER" id="PTHR18460">
    <property type="entry name" value="TEL2 INTERACTING PROTEIN 1 TTI1 FAMILY MEMBER"/>
    <property type="match status" value="1"/>
</dbReference>
<dbReference type="InterPro" id="IPR049362">
    <property type="entry name" value="TTI1_rpt"/>
</dbReference>
<name>A0A5C3LFH0_COPMA</name>
<evidence type="ECO:0000259" key="2">
    <source>
        <dbReference type="Pfam" id="PF24173"/>
    </source>
</evidence>
<sequence>MAATLASNSDFQRLKAICVPILGSAKLTPSTIPKVSSLLSSLLQVLRDTDSTQLNDAFIGYIFFPLKAIFERNTSAEIPDQILEKLFLSLALLCDSWWWTCGLDTWRQIFIICGSVVGGIESKGKAKARDDETKEAAISCLISLLRQRSPKEALARRKSETSAQDRYLQLKEMVSAPNFIPIIGQTLDSILGVTLSPRTSLQEASLQLLHIIVSSYAPEDLVPTVLPGVASSMTKVCLGSSVRKGWVNGDIVAAALNVLGTSIVKAIGDNVCVRKGALSRFEDLEGLASFGKSEENAPSAAMSASQSMLVSRTPSWLRGTASQLHIALNSLHPLVKHPTPSAIYALIELSSELLPSTRLTLPDSQPILLSFLLSATNSEYPKVSAKALASLSSLLSNPVVGHDLLERLTRITADNLSALPRLLSTQSDARVQHVAELITAVCRIGVTDEANVTTSSISKAIGKLLGPSGGIEKWGWSLLAVLELVNPPVTLTHTSSAQLMLENNPETSWIPFPELVFKNVSLHETRRALEEMLRALGEAGGDACLFSAEWFIDVGRGNTLSRSVAAMWCACRLLEGIAGIQLSSESSLMGTTTRRSKRLEKQMRAIARNISEVWDRSDFDDLNDAPEIRLPDEHEELEFGVQHQKGLMPLDQTLKIIQAHPGQSQEPRKVNQPVLHRSLCLQLIAIAAGVLQSRFNNLFIFTIYPMLHSIVSPESFLSSSGLAALNYVTVATSYASPANLLLSNFDYALDSVSRRLTRRWLDIDATKVLVVLIKLVGRDVVDKAGDVVEECFDRLDAYHGYNVIVDGLIEVLLEVLNVIDMDVKANPASAPKRQDESSALESRQLKNLDDLFDWLPKRKATQVETDDTDYGPAPREAWGKKSDEEDAESKDISKDQQTDEPQTSSQLLTKQIIARSLYFLTHESPTIRARVLTLLALSVPSLPESVLLPSINNAWPFILNRLSDHETFVVSAAANLVEVLAVNVGSFMYRRIWDDIWPRFKTILKQLERGDSTSALAKRTHSAVGTESAYTHSHRLYRSLLVTMTAVMRGVHLFDPSFWECLILFRPFLGQHTHQDLQDRAKELYSAAAETNSDAVWLVLEGTVRQLSASMAFMNNNKWHIETNVSSMIGGV</sequence>
<accession>A0A5C3LFH0</accession>
<keyword evidence="5" id="KW-1185">Reference proteome</keyword>
<feature type="domain" description="TTI1 C-terminal TPR" evidence="3">
    <location>
        <begin position="811"/>
        <end position="1097"/>
    </location>
</feature>
<evidence type="ECO:0000313" key="4">
    <source>
        <dbReference type="EMBL" id="TFK30913.1"/>
    </source>
</evidence>
<dbReference type="PANTHER" id="PTHR18460:SF3">
    <property type="entry name" value="TELO2-INTERACTING PROTEIN 1 HOMOLOG"/>
    <property type="match status" value="1"/>
</dbReference>
<dbReference type="Pfam" id="PF24173">
    <property type="entry name" value="TPR_TTI1_N"/>
    <property type="match status" value="1"/>
</dbReference>
<dbReference type="STRING" id="230819.A0A5C3LFH0"/>
<evidence type="ECO:0008006" key="6">
    <source>
        <dbReference type="Google" id="ProtNLM"/>
    </source>
</evidence>
<dbReference type="InterPro" id="IPR016024">
    <property type="entry name" value="ARM-type_fold"/>
</dbReference>
<dbReference type="Proteomes" id="UP000307440">
    <property type="component" value="Unassembled WGS sequence"/>
</dbReference>
<organism evidence="4 5">
    <name type="scientific">Coprinopsis marcescibilis</name>
    <name type="common">Agaric fungus</name>
    <name type="synonym">Psathyrella marcescibilis</name>
    <dbReference type="NCBI Taxonomy" id="230819"/>
    <lineage>
        <taxon>Eukaryota</taxon>
        <taxon>Fungi</taxon>
        <taxon>Dikarya</taxon>
        <taxon>Basidiomycota</taxon>
        <taxon>Agaricomycotina</taxon>
        <taxon>Agaricomycetes</taxon>
        <taxon>Agaricomycetidae</taxon>
        <taxon>Agaricales</taxon>
        <taxon>Agaricineae</taxon>
        <taxon>Psathyrellaceae</taxon>
        <taxon>Coprinopsis</taxon>
    </lineage>
</organism>
<dbReference type="Pfam" id="PF24181">
    <property type="entry name" value="TPR_TTI1_C"/>
    <property type="match status" value="1"/>
</dbReference>
<evidence type="ECO:0000313" key="5">
    <source>
        <dbReference type="Proteomes" id="UP000307440"/>
    </source>
</evidence>
<reference evidence="4 5" key="1">
    <citation type="journal article" date="2019" name="Nat. Ecol. Evol.">
        <title>Megaphylogeny resolves global patterns of mushroom evolution.</title>
        <authorList>
            <person name="Varga T."/>
            <person name="Krizsan K."/>
            <person name="Foldi C."/>
            <person name="Dima B."/>
            <person name="Sanchez-Garcia M."/>
            <person name="Sanchez-Ramirez S."/>
            <person name="Szollosi G.J."/>
            <person name="Szarkandi J.G."/>
            <person name="Papp V."/>
            <person name="Albert L."/>
            <person name="Andreopoulos W."/>
            <person name="Angelini C."/>
            <person name="Antonin V."/>
            <person name="Barry K.W."/>
            <person name="Bougher N.L."/>
            <person name="Buchanan P."/>
            <person name="Buyck B."/>
            <person name="Bense V."/>
            <person name="Catcheside P."/>
            <person name="Chovatia M."/>
            <person name="Cooper J."/>
            <person name="Damon W."/>
            <person name="Desjardin D."/>
            <person name="Finy P."/>
            <person name="Geml J."/>
            <person name="Haridas S."/>
            <person name="Hughes K."/>
            <person name="Justo A."/>
            <person name="Karasinski D."/>
            <person name="Kautmanova I."/>
            <person name="Kiss B."/>
            <person name="Kocsube S."/>
            <person name="Kotiranta H."/>
            <person name="LaButti K.M."/>
            <person name="Lechner B.E."/>
            <person name="Liimatainen K."/>
            <person name="Lipzen A."/>
            <person name="Lukacs Z."/>
            <person name="Mihaltcheva S."/>
            <person name="Morgado L.N."/>
            <person name="Niskanen T."/>
            <person name="Noordeloos M.E."/>
            <person name="Ohm R.A."/>
            <person name="Ortiz-Santana B."/>
            <person name="Ovrebo C."/>
            <person name="Racz N."/>
            <person name="Riley R."/>
            <person name="Savchenko A."/>
            <person name="Shiryaev A."/>
            <person name="Soop K."/>
            <person name="Spirin V."/>
            <person name="Szebenyi C."/>
            <person name="Tomsovsky M."/>
            <person name="Tulloss R.E."/>
            <person name="Uehling J."/>
            <person name="Grigoriev I.V."/>
            <person name="Vagvolgyi C."/>
            <person name="Papp T."/>
            <person name="Martin F.M."/>
            <person name="Miettinen O."/>
            <person name="Hibbett D.S."/>
            <person name="Nagy L.G."/>
        </authorList>
    </citation>
    <scope>NUCLEOTIDE SEQUENCE [LARGE SCALE GENOMIC DNA]</scope>
    <source>
        <strain evidence="4 5">CBS 121175</strain>
    </source>
</reference>
<dbReference type="Pfam" id="PF21547">
    <property type="entry name" value="TTI1"/>
    <property type="match status" value="1"/>
</dbReference>
<dbReference type="EMBL" id="ML210146">
    <property type="protein sequence ID" value="TFK30913.1"/>
    <property type="molecule type" value="Genomic_DNA"/>
</dbReference>
<dbReference type="InterPro" id="IPR052587">
    <property type="entry name" value="TELO2-interacting_protein_1"/>
</dbReference>
<dbReference type="SUPFAM" id="SSF48371">
    <property type="entry name" value="ARM repeat"/>
    <property type="match status" value="1"/>
</dbReference>
<gene>
    <name evidence="4" type="ORF">FA15DRAFT_608437</name>
</gene>
<feature type="domain" description="TTI1 N-terminal TPR" evidence="2">
    <location>
        <begin position="11"/>
        <end position="378"/>
    </location>
</feature>
<dbReference type="AlphaFoldDB" id="A0A5C3LFH0"/>
<dbReference type="InterPro" id="IPR057567">
    <property type="entry name" value="TPR_TTI1_C"/>
</dbReference>
<feature type="region of interest" description="Disordered" evidence="1">
    <location>
        <begin position="863"/>
        <end position="905"/>
    </location>
</feature>
<evidence type="ECO:0000259" key="3">
    <source>
        <dbReference type="Pfam" id="PF24181"/>
    </source>
</evidence>
<dbReference type="OrthoDB" id="49511at2759"/>
<protein>
    <recommendedName>
        <fullName evidence="6">ARM repeat-containing protein</fullName>
    </recommendedName>
</protein>
<evidence type="ECO:0000256" key="1">
    <source>
        <dbReference type="SAM" id="MobiDB-lite"/>
    </source>
</evidence>